<feature type="transmembrane region" description="Helical" evidence="1">
    <location>
        <begin position="37"/>
        <end position="55"/>
    </location>
</feature>
<feature type="transmembrane region" description="Helical" evidence="1">
    <location>
        <begin position="76"/>
        <end position="93"/>
    </location>
</feature>
<sequence>METEELSLKRELQRKVVHVTSLLIVAGYYILPKAAVLLIMTLFLILFLEIEFVRIDLKLKLPLFHKLYRKKEEDTLSGNVFFLIGAIIAISVFSKEIAIAAILMTTFGDAAAALFGKRFGRTWIPKLKNRAVEGCMAEFVVDLLIGFVFLGSWPVILVMAGTATIVETVVEKIDDNLLIPLFAGFNGQIISYIISLGYLSSVP</sequence>
<gene>
    <name evidence="2" type="ORF">EIIOIEJP_00033</name>
</gene>
<dbReference type="AlphaFoldDB" id="A0A7G9Z842"/>
<dbReference type="PANTHER" id="PTHR31303">
    <property type="entry name" value="CTP-DEPENDENT DIACYLGLYCEROL KINASE 1"/>
    <property type="match status" value="1"/>
</dbReference>
<organism evidence="2">
    <name type="scientific">Candidatus Methanophaga sp. ANME-1 ERB7</name>
    <dbReference type="NCBI Taxonomy" id="2759913"/>
    <lineage>
        <taxon>Archaea</taxon>
        <taxon>Methanobacteriati</taxon>
        <taxon>Methanobacteriota</taxon>
        <taxon>Stenosarchaea group</taxon>
        <taxon>Methanomicrobia</taxon>
        <taxon>Candidatus Methanophagales</taxon>
        <taxon>Candidatus Methanophagaceae</taxon>
        <taxon>Candidatus Methanophaga</taxon>
    </lineage>
</organism>
<dbReference type="InterPro" id="IPR037997">
    <property type="entry name" value="Dgk1-like"/>
</dbReference>
<dbReference type="EMBL" id="MT631655">
    <property type="protein sequence ID" value="QNO56426.1"/>
    <property type="molecule type" value="Genomic_DNA"/>
</dbReference>
<evidence type="ECO:0000256" key="1">
    <source>
        <dbReference type="SAM" id="Phobius"/>
    </source>
</evidence>
<feature type="transmembrane region" description="Helical" evidence="1">
    <location>
        <begin position="99"/>
        <end position="119"/>
    </location>
</feature>
<keyword evidence="1" id="KW-1133">Transmembrane helix</keyword>
<dbReference type="GO" id="GO:0004143">
    <property type="term" value="F:ATP-dependent diacylglycerol kinase activity"/>
    <property type="evidence" value="ECO:0007669"/>
    <property type="project" value="InterPro"/>
</dbReference>
<name>A0A7G9Z842_9EURY</name>
<accession>A0A7G9Z842</accession>
<protein>
    <recommendedName>
        <fullName evidence="3">CTP--2, 3-di-O-geranylgeranyl-sn-glycero-1-phosphate cytidyltransferase</fullName>
    </recommendedName>
</protein>
<dbReference type="PANTHER" id="PTHR31303:SF1">
    <property type="entry name" value="CTP-DEPENDENT DIACYLGLYCEROL KINASE 1"/>
    <property type="match status" value="1"/>
</dbReference>
<reference evidence="2" key="1">
    <citation type="submission" date="2020-06" db="EMBL/GenBank/DDBJ databases">
        <title>Unique genomic features of the anaerobic methanotrophic archaea.</title>
        <authorList>
            <person name="Chadwick G.L."/>
            <person name="Skennerton C.T."/>
            <person name="Laso-Perez R."/>
            <person name="Leu A.O."/>
            <person name="Speth D.R."/>
            <person name="Yu H."/>
            <person name="Morgan-Lang C."/>
            <person name="Hatzenpichler R."/>
            <person name="Goudeau D."/>
            <person name="Malmstrom R."/>
            <person name="Brazelton W.J."/>
            <person name="Woyke T."/>
            <person name="Hallam S.J."/>
            <person name="Tyson G.W."/>
            <person name="Wegener G."/>
            <person name="Boetius A."/>
            <person name="Orphan V."/>
        </authorList>
    </citation>
    <scope>NUCLEOTIDE SEQUENCE</scope>
</reference>
<evidence type="ECO:0000313" key="2">
    <source>
        <dbReference type="EMBL" id="QNO56426.1"/>
    </source>
</evidence>
<evidence type="ECO:0008006" key="3">
    <source>
        <dbReference type="Google" id="ProtNLM"/>
    </source>
</evidence>
<proteinExistence type="predicted"/>
<feature type="transmembrane region" description="Helical" evidence="1">
    <location>
        <begin position="139"/>
        <end position="165"/>
    </location>
</feature>
<keyword evidence="1" id="KW-0472">Membrane</keyword>
<keyword evidence="1" id="KW-0812">Transmembrane</keyword>
<feature type="transmembrane region" description="Helical" evidence="1">
    <location>
        <begin position="177"/>
        <end position="199"/>
    </location>
</feature>